<comment type="caution">
    <text evidence="1">The sequence shown here is derived from an EMBL/GenBank/DDBJ whole genome shotgun (WGS) entry which is preliminary data.</text>
</comment>
<dbReference type="OrthoDB" id="9204559at2"/>
<dbReference type="EMBL" id="QYYH01000276">
    <property type="protein sequence ID" value="RJY01314.1"/>
    <property type="molecule type" value="Genomic_DNA"/>
</dbReference>
<name>A0A3A6T112_9GAMM</name>
<organism evidence="1 2">
    <name type="scientific">Parashewanella spongiae</name>
    <dbReference type="NCBI Taxonomy" id="342950"/>
    <lineage>
        <taxon>Bacteria</taxon>
        <taxon>Pseudomonadati</taxon>
        <taxon>Pseudomonadota</taxon>
        <taxon>Gammaproteobacteria</taxon>
        <taxon>Alteromonadales</taxon>
        <taxon>Shewanellaceae</taxon>
        <taxon>Parashewanella</taxon>
    </lineage>
</organism>
<dbReference type="RefSeq" id="WP_121855309.1">
    <property type="nucleotide sequence ID" value="NZ_CP037952.1"/>
</dbReference>
<keyword evidence="2" id="KW-1185">Reference proteome</keyword>
<gene>
    <name evidence="1" type="ORF">D5R81_20025</name>
</gene>
<protein>
    <submittedName>
        <fullName evidence="1">Uncharacterized protein</fullName>
    </submittedName>
</protein>
<reference evidence="1 2" key="1">
    <citation type="submission" date="2018-09" db="EMBL/GenBank/DDBJ databases">
        <title>Phylogeny of the Shewanellaceae, and recommendation for two new genera, Pseudoshewanella and Parashewanella.</title>
        <authorList>
            <person name="Wang G."/>
        </authorList>
    </citation>
    <scope>NUCLEOTIDE SEQUENCE [LARGE SCALE GENOMIC DNA]</scope>
    <source>
        <strain evidence="1 2">KCTC 22492</strain>
    </source>
</reference>
<proteinExistence type="predicted"/>
<dbReference type="Proteomes" id="UP000273022">
    <property type="component" value="Unassembled WGS sequence"/>
</dbReference>
<sequence length="204" mass="22812">MSAQIISSSNQETQILLTVKHKHSMLEFEDTLQTELNLVGMLAESKLLEFLDSDGTPIFMGSMKMTSKRKKEPKVYETPWGAVKISRFVYQSSQGGSTFSPLDQNARIIVNSTPAFARMISWKYAQMAAPQVEEDLKQNHGRYSSRATLRDISDVIGSIAQAKEEHWTYDIPEHPRPVATISLGLDGVNLLYHEPKKSVAPSPS</sequence>
<accession>A0A3A6T112</accession>
<dbReference type="AlphaFoldDB" id="A0A3A6T112"/>
<evidence type="ECO:0000313" key="2">
    <source>
        <dbReference type="Proteomes" id="UP000273022"/>
    </source>
</evidence>
<evidence type="ECO:0000313" key="1">
    <source>
        <dbReference type="EMBL" id="RJY01314.1"/>
    </source>
</evidence>